<evidence type="ECO:0000313" key="3">
    <source>
        <dbReference type="Proteomes" id="UP001234178"/>
    </source>
</evidence>
<dbReference type="Proteomes" id="UP001234178">
    <property type="component" value="Unassembled WGS sequence"/>
</dbReference>
<protein>
    <submittedName>
        <fullName evidence="2">Uncharacterized protein</fullName>
    </submittedName>
</protein>
<gene>
    <name evidence="2" type="ORF">OUZ56_011879</name>
</gene>
<keyword evidence="3" id="KW-1185">Reference proteome</keyword>
<reference evidence="2 3" key="1">
    <citation type="journal article" date="2023" name="Nucleic Acids Res.">
        <title>The hologenome of Daphnia magna reveals possible DNA methylation and microbiome-mediated evolution of the host genome.</title>
        <authorList>
            <person name="Chaturvedi A."/>
            <person name="Li X."/>
            <person name="Dhandapani V."/>
            <person name="Marshall H."/>
            <person name="Kissane S."/>
            <person name="Cuenca-Cambronero M."/>
            <person name="Asole G."/>
            <person name="Calvet F."/>
            <person name="Ruiz-Romero M."/>
            <person name="Marangio P."/>
            <person name="Guigo R."/>
            <person name="Rago D."/>
            <person name="Mirbahai L."/>
            <person name="Eastwood N."/>
            <person name="Colbourne J.K."/>
            <person name="Zhou J."/>
            <person name="Mallon E."/>
            <person name="Orsini L."/>
        </authorList>
    </citation>
    <scope>NUCLEOTIDE SEQUENCE [LARGE SCALE GENOMIC DNA]</scope>
    <source>
        <strain evidence="2">LRV0_1</strain>
    </source>
</reference>
<sequence>MEEQKGIQRNCRQASKNWIGTDLFYIGRRKWGYVVKDNVTKVLQFPGKNRRNSPTASAASSGDEWVLQVASDRCRVQSAECHRRESCRAVERPTSASGGAIAISENEPNHKGSTSRPLNTYAFRPSGDVLTSESG</sequence>
<feature type="region of interest" description="Disordered" evidence="1">
    <location>
        <begin position="89"/>
        <end position="135"/>
    </location>
</feature>
<dbReference type="EMBL" id="JAOYFB010000002">
    <property type="protein sequence ID" value="KAK4006721.1"/>
    <property type="molecule type" value="Genomic_DNA"/>
</dbReference>
<proteinExistence type="predicted"/>
<comment type="caution">
    <text evidence="2">The sequence shown here is derived from an EMBL/GenBank/DDBJ whole genome shotgun (WGS) entry which is preliminary data.</text>
</comment>
<evidence type="ECO:0000256" key="1">
    <source>
        <dbReference type="SAM" id="MobiDB-lite"/>
    </source>
</evidence>
<name>A0ABQ9Z1E6_9CRUS</name>
<evidence type="ECO:0000313" key="2">
    <source>
        <dbReference type="EMBL" id="KAK4006721.1"/>
    </source>
</evidence>
<accession>A0ABQ9Z1E6</accession>
<organism evidence="2 3">
    <name type="scientific">Daphnia magna</name>
    <dbReference type="NCBI Taxonomy" id="35525"/>
    <lineage>
        <taxon>Eukaryota</taxon>
        <taxon>Metazoa</taxon>
        <taxon>Ecdysozoa</taxon>
        <taxon>Arthropoda</taxon>
        <taxon>Crustacea</taxon>
        <taxon>Branchiopoda</taxon>
        <taxon>Diplostraca</taxon>
        <taxon>Cladocera</taxon>
        <taxon>Anomopoda</taxon>
        <taxon>Daphniidae</taxon>
        <taxon>Daphnia</taxon>
    </lineage>
</organism>